<sequence>MLGELRSCLRLFKLTPTVGCPVTRSFSKSDCDTSEQETQPSFRKRFYKSIIIHV</sequence>
<dbReference type="Proteomes" id="UP000054928">
    <property type="component" value="Unassembled WGS sequence"/>
</dbReference>
<accession>A0A0P1B5U4</accession>
<evidence type="ECO:0000313" key="1">
    <source>
        <dbReference type="EMBL" id="CEG49829.1"/>
    </source>
</evidence>
<name>A0A0P1B5U4_PLAHL</name>
<dbReference type="RefSeq" id="XP_024586198.1">
    <property type="nucleotide sequence ID" value="XM_024721061.1"/>
</dbReference>
<keyword evidence="2" id="KW-1185">Reference proteome</keyword>
<dbReference type="GeneID" id="36402625"/>
<evidence type="ECO:0000313" key="2">
    <source>
        <dbReference type="Proteomes" id="UP000054928"/>
    </source>
</evidence>
<reference evidence="2" key="1">
    <citation type="submission" date="2014-09" db="EMBL/GenBank/DDBJ databases">
        <authorList>
            <person name="Sharma Rahul"/>
            <person name="Thines Marco"/>
        </authorList>
    </citation>
    <scope>NUCLEOTIDE SEQUENCE [LARGE SCALE GENOMIC DNA]</scope>
</reference>
<proteinExistence type="predicted"/>
<organism evidence="1 2">
    <name type="scientific">Plasmopara halstedii</name>
    <name type="common">Downy mildew of sunflower</name>
    <dbReference type="NCBI Taxonomy" id="4781"/>
    <lineage>
        <taxon>Eukaryota</taxon>
        <taxon>Sar</taxon>
        <taxon>Stramenopiles</taxon>
        <taxon>Oomycota</taxon>
        <taxon>Peronosporomycetes</taxon>
        <taxon>Peronosporales</taxon>
        <taxon>Peronosporaceae</taxon>
        <taxon>Plasmopara</taxon>
    </lineage>
</organism>
<dbReference type="EMBL" id="CCYD01003101">
    <property type="protein sequence ID" value="CEG49829.1"/>
    <property type="molecule type" value="Genomic_DNA"/>
</dbReference>
<protein>
    <submittedName>
        <fullName evidence="1">Uncharacterized protein</fullName>
    </submittedName>
</protein>
<dbReference type="AlphaFoldDB" id="A0A0P1B5U4"/>